<dbReference type="PANTHER" id="PTHR43557">
    <property type="entry name" value="APOPTOSIS-INDUCING FACTOR 1"/>
    <property type="match status" value="1"/>
</dbReference>
<dbReference type="Gene3D" id="3.50.50.60">
    <property type="entry name" value="FAD/NAD(P)-binding domain"/>
    <property type="match status" value="2"/>
</dbReference>
<gene>
    <name evidence="7" type="ORF">GCM10023205_62470</name>
</gene>
<dbReference type="Pfam" id="PF14759">
    <property type="entry name" value="Reductase_C"/>
    <property type="match status" value="1"/>
</dbReference>
<keyword evidence="3" id="KW-0274">FAD</keyword>
<reference evidence="8" key="1">
    <citation type="journal article" date="2019" name="Int. J. Syst. Evol. Microbiol.">
        <title>The Global Catalogue of Microorganisms (GCM) 10K type strain sequencing project: providing services to taxonomists for standard genome sequencing and annotation.</title>
        <authorList>
            <consortium name="The Broad Institute Genomics Platform"/>
            <consortium name="The Broad Institute Genome Sequencing Center for Infectious Disease"/>
            <person name="Wu L."/>
            <person name="Ma J."/>
        </authorList>
    </citation>
    <scope>NUCLEOTIDE SEQUENCE [LARGE SCALE GENOMIC DNA]</scope>
    <source>
        <strain evidence="8">JCM 17986</strain>
    </source>
</reference>
<evidence type="ECO:0000313" key="8">
    <source>
        <dbReference type="Proteomes" id="UP001500466"/>
    </source>
</evidence>
<feature type="domain" description="Reductase C-terminal" evidence="6">
    <location>
        <begin position="323"/>
        <end position="384"/>
    </location>
</feature>
<evidence type="ECO:0000256" key="3">
    <source>
        <dbReference type="ARBA" id="ARBA00022827"/>
    </source>
</evidence>
<evidence type="ECO:0000313" key="7">
    <source>
        <dbReference type="EMBL" id="GAA4984020.1"/>
    </source>
</evidence>
<feature type="domain" description="FAD/NAD(P)-binding" evidence="5">
    <location>
        <begin position="8"/>
        <end position="303"/>
    </location>
</feature>
<dbReference type="PANTHER" id="PTHR43557:SF2">
    <property type="entry name" value="RIESKE DOMAIN-CONTAINING PROTEIN-RELATED"/>
    <property type="match status" value="1"/>
</dbReference>
<keyword evidence="2" id="KW-0285">Flavoprotein</keyword>
<dbReference type="PRINTS" id="PR00368">
    <property type="entry name" value="FADPNR"/>
</dbReference>
<dbReference type="Proteomes" id="UP001500466">
    <property type="component" value="Unassembled WGS sequence"/>
</dbReference>
<dbReference type="InterPro" id="IPR050446">
    <property type="entry name" value="FAD-oxidoreductase/Apoptosis"/>
</dbReference>
<dbReference type="SUPFAM" id="SSF55424">
    <property type="entry name" value="FAD/NAD-linked reductases, dimerisation (C-terminal) domain"/>
    <property type="match status" value="1"/>
</dbReference>
<dbReference type="Pfam" id="PF07992">
    <property type="entry name" value="Pyr_redox_2"/>
    <property type="match status" value="1"/>
</dbReference>
<keyword evidence="4" id="KW-0560">Oxidoreductase</keyword>
<dbReference type="SUPFAM" id="SSF51905">
    <property type="entry name" value="FAD/NAD(P)-binding domain"/>
    <property type="match status" value="2"/>
</dbReference>
<keyword evidence="8" id="KW-1185">Reference proteome</keyword>
<dbReference type="InterPro" id="IPR016156">
    <property type="entry name" value="FAD/NAD-linked_Rdtase_dimer_sf"/>
</dbReference>
<proteinExistence type="predicted"/>
<comment type="cofactor">
    <cofactor evidence="1">
        <name>FAD</name>
        <dbReference type="ChEBI" id="CHEBI:57692"/>
    </cofactor>
</comment>
<protein>
    <submittedName>
        <fullName evidence="7">FAD-dependent oxidoreductase</fullName>
    </submittedName>
</protein>
<sequence>MTMDGLRHIVVVGGGPAGVTAVETLRREGHAGPIVLVTGEPGLPYDRPPLSKQVLTGAWESDRIRLRAAAHYRDLGVTMAHARATALDRDRRRLRLDDGGDLAYDGLIIATGVRPRQLPGNRLLKGVHVLRDLGHADRLRTDLLEGGRLVVVGAGFLGMEVAASARGLGLDVTVVDPAPLPMLRQLGGTVAEAVARLHRAHGIGLRLGVGVRELRDDGRQVTAVALSDGTVVPADCVLVAIGASPAVDWLRSSGLPLGDGIECDEYCRTAPRIHAAGDAASWVNPRYGRRMRLEHRTNAGEQGAAAAFNLLHGPVRPYAPLPYFWTDQFGIKVQACGVLAEDSDVAIEFGAVEQDRFVAAYRSAGRLTGVVTWNAPAQMVAYRAELLGQDHASSERVG</sequence>
<dbReference type="Gene3D" id="3.30.390.30">
    <property type="match status" value="1"/>
</dbReference>
<evidence type="ECO:0000259" key="5">
    <source>
        <dbReference type="Pfam" id="PF07992"/>
    </source>
</evidence>
<comment type="caution">
    <text evidence="7">The sequence shown here is derived from an EMBL/GenBank/DDBJ whole genome shotgun (WGS) entry which is preliminary data.</text>
</comment>
<dbReference type="InterPro" id="IPR023753">
    <property type="entry name" value="FAD/NAD-binding_dom"/>
</dbReference>
<evidence type="ECO:0000256" key="4">
    <source>
        <dbReference type="ARBA" id="ARBA00023002"/>
    </source>
</evidence>
<organism evidence="7 8">
    <name type="scientific">Yinghuangia aomiensis</name>
    <dbReference type="NCBI Taxonomy" id="676205"/>
    <lineage>
        <taxon>Bacteria</taxon>
        <taxon>Bacillati</taxon>
        <taxon>Actinomycetota</taxon>
        <taxon>Actinomycetes</taxon>
        <taxon>Kitasatosporales</taxon>
        <taxon>Streptomycetaceae</taxon>
        <taxon>Yinghuangia</taxon>
    </lineage>
</organism>
<evidence type="ECO:0000256" key="1">
    <source>
        <dbReference type="ARBA" id="ARBA00001974"/>
    </source>
</evidence>
<evidence type="ECO:0000259" key="6">
    <source>
        <dbReference type="Pfam" id="PF14759"/>
    </source>
</evidence>
<dbReference type="PRINTS" id="PR00411">
    <property type="entry name" value="PNDRDTASEI"/>
</dbReference>
<evidence type="ECO:0000256" key="2">
    <source>
        <dbReference type="ARBA" id="ARBA00022630"/>
    </source>
</evidence>
<dbReference type="EMBL" id="BAABHS010000027">
    <property type="protein sequence ID" value="GAA4984020.1"/>
    <property type="molecule type" value="Genomic_DNA"/>
</dbReference>
<name>A0ABP9I162_9ACTN</name>
<dbReference type="InterPro" id="IPR036188">
    <property type="entry name" value="FAD/NAD-bd_sf"/>
</dbReference>
<accession>A0ABP9I162</accession>
<dbReference type="InterPro" id="IPR028202">
    <property type="entry name" value="Reductase_C"/>
</dbReference>